<dbReference type="AlphaFoldDB" id="A0A7H9EMR4"/>
<feature type="transmembrane region" description="Helical" evidence="1">
    <location>
        <begin position="6"/>
        <end position="29"/>
    </location>
</feature>
<keyword evidence="1" id="KW-0812">Transmembrane</keyword>
<evidence type="ECO:0000313" key="3">
    <source>
        <dbReference type="Proteomes" id="UP000510886"/>
    </source>
</evidence>
<dbReference type="EMBL" id="CP047418">
    <property type="protein sequence ID" value="QLL78485.1"/>
    <property type="molecule type" value="Genomic_DNA"/>
</dbReference>
<sequence length="138" mass="15923">MLILDALLKVALLVILLLQILNTLSVYLIRSNTFQQELAGGLLSEEVNRLLVGSAVSELTIGGAWLLLLYVFKDFSHLWLVFFILEIGSFIYTSYQYKHADLANNPQRLAKFYHKNIWLIIAWIQLFCVVGYAYRILR</sequence>
<dbReference type="RefSeq" id="WP_009552129.1">
    <property type="nucleotide sequence ID" value="NZ_CANCVW010000024.1"/>
</dbReference>
<feature type="transmembrane region" description="Helical" evidence="1">
    <location>
        <begin position="78"/>
        <end position="95"/>
    </location>
</feature>
<dbReference type="Proteomes" id="UP000510886">
    <property type="component" value="Chromosome"/>
</dbReference>
<keyword evidence="1" id="KW-1133">Transmembrane helix</keyword>
<dbReference type="KEGG" id="lsw:GTO87_07760"/>
<evidence type="ECO:0000313" key="2">
    <source>
        <dbReference type="EMBL" id="QLL78485.1"/>
    </source>
</evidence>
<proteinExistence type="predicted"/>
<accession>A0A7H9EMR4</accession>
<feature type="transmembrane region" description="Helical" evidence="1">
    <location>
        <begin position="50"/>
        <end position="72"/>
    </location>
</feature>
<dbReference type="GeneID" id="89600252"/>
<protein>
    <submittedName>
        <fullName evidence="2">Uncharacterized protein</fullName>
    </submittedName>
</protein>
<name>A0A7H9EMR4_9LACO</name>
<organism evidence="2 3">
    <name type="scientific">Ligilactobacillus saerimneri</name>
    <dbReference type="NCBI Taxonomy" id="228229"/>
    <lineage>
        <taxon>Bacteria</taxon>
        <taxon>Bacillati</taxon>
        <taxon>Bacillota</taxon>
        <taxon>Bacilli</taxon>
        <taxon>Lactobacillales</taxon>
        <taxon>Lactobacillaceae</taxon>
        <taxon>Ligilactobacillus</taxon>
    </lineage>
</organism>
<feature type="transmembrane region" description="Helical" evidence="1">
    <location>
        <begin position="116"/>
        <end position="137"/>
    </location>
</feature>
<gene>
    <name evidence="2" type="ORF">GTO87_07760</name>
</gene>
<evidence type="ECO:0000256" key="1">
    <source>
        <dbReference type="SAM" id="Phobius"/>
    </source>
</evidence>
<keyword evidence="1" id="KW-0472">Membrane</keyword>
<reference evidence="2 3" key="1">
    <citation type="submission" date="2020-01" db="EMBL/GenBank/DDBJ databases">
        <title>Complete and circular genome sequences of six lactobacillus isolates from horses.</title>
        <authorList>
            <person name="Hassan H.M."/>
        </authorList>
    </citation>
    <scope>NUCLEOTIDE SEQUENCE [LARGE SCALE GENOMIC DNA]</scope>
    <source>
        <strain evidence="2 3">1A</strain>
    </source>
</reference>